<feature type="transmembrane region" description="Helical" evidence="1">
    <location>
        <begin position="213"/>
        <end position="234"/>
    </location>
</feature>
<feature type="chain" id="PRO_5042584774" description="Glycosyltransferase RgtA/B/C/D-like domain-containing protein" evidence="2">
    <location>
        <begin position="31"/>
        <end position="499"/>
    </location>
</feature>
<organism evidence="3 4">
    <name type="scientific">Candidatus Pseudobacter hemicellulosilyticus</name>
    <dbReference type="NCBI Taxonomy" id="3121375"/>
    <lineage>
        <taxon>Bacteria</taxon>
        <taxon>Pseudomonadati</taxon>
        <taxon>Bacteroidota</taxon>
        <taxon>Chitinophagia</taxon>
        <taxon>Chitinophagales</taxon>
        <taxon>Chitinophagaceae</taxon>
        <taxon>Pseudobacter</taxon>
    </lineage>
</organism>
<feature type="transmembrane region" description="Helical" evidence="1">
    <location>
        <begin position="140"/>
        <end position="158"/>
    </location>
</feature>
<keyword evidence="1" id="KW-0472">Membrane</keyword>
<evidence type="ECO:0000256" key="1">
    <source>
        <dbReference type="SAM" id="Phobius"/>
    </source>
</evidence>
<evidence type="ECO:0008006" key="5">
    <source>
        <dbReference type="Google" id="ProtNLM"/>
    </source>
</evidence>
<feature type="transmembrane region" description="Helical" evidence="1">
    <location>
        <begin position="279"/>
        <end position="296"/>
    </location>
</feature>
<feature type="transmembrane region" description="Helical" evidence="1">
    <location>
        <begin position="170"/>
        <end position="201"/>
    </location>
</feature>
<proteinExistence type="predicted"/>
<feature type="transmembrane region" description="Helical" evidence="1">
    <location>
        <begin position="365"/>
        <end position="382"/>
    </location>
</feature>
<feature type="transmembrane region" description="Helical" evidence="1">
    <location>
        <begin position="308"/>
        <end position="327"/>
    </location>
</feature>
<gene>
    <name evidence="3" type="ORF">P0Y53_02500</name>
</gene>
<sequence>MTPQSLLNSKWSFPLLCAATLLLSFHQLFTAEYAFTDEAFQLWHNHDRTNFNGFFVQGRPITALLLEKLYGSIDRIDSLKWLRLFSLGGWLITAPVYVAVLAHFIRIAQLPRILLLPLSVLIGGSASVAIYIGWAACAEVFIACLTGLLSGYCMFYIYHPDTPVKFRGYWALGAIVAGLISLLTYQSAFGAFLLPFFILFIGRQSSQYRTATWRAIVMYGLIHIAYFVIFKKLISAYGIEASDRTLLTREPLRKIGFFFSTPLAQALSFNFLYNVKGLFSQLFYYGMLTIWAVSVFAGKPRPSLKAGLGHILGVLVLMGLIFLPVLVSRENFASYRTMFALNIAGSVLLLNMLFSFVRHAGRQQWLALVTAFLFLVTAWYNTNNNFISPLANEYQRLSTFLRDNYPKSNGRILVVRPPEAAFTALYGVKVYRDEFGMPSTYKGWTPDPLIRQLVDELTGRYDAAVGLFLINVKDQEALKDLPPGTFDDLLLLDIGALLQ</sequence>
<protein>
    <recommendedName>
        <fullName evidence="5">Glycosyltransferase RgtA/B/C/D-like domain-containing protein</fullName>
    </recommendedName>
</protein>
<feature type="transmembrane region" description="Helical" evidence="1">
    <location>
        <begin position="81"/>
        <end position="102"/>
    </location>
</feature>
<dbReference type="Proteomes" id="UP001220610">
    <property type="component" value="Chromosome"/>
</dbReference>
<accession>A0AAJ5WUG8</accession>
<dbReference type="EMBL" id="CP119311">
    <property type="protein sequence ID" value="WEK36359.1"/>
    <property type="molecule type" value="Genomic_DNA"/>
</dbReference>
<feature type="transmembrane region" description="Helical" evidence="1">
    <location>
        <begin position="333"/>
        <end position="353"/>
    </location>
</feature>
<keyword evidence="1" id="KW-0812">Transmembrane</keyword>
<feature type="signal peptide" evidence="2">
    <location>
        <begin position="1"/>
        <end position="30"/>
    </location>
</feature>
<keyword evidence="2" id="KW-0732">Signal</keyword>
<dbReference type="AlphaFoldDB" id="A0AAJ5WUG8"/>
<reference evidence="3" key="1">
    <citation type="submission" date="2023-03" db="EMBL/GenBank/DDBJ databases">
        <title>Andean soil-derived lignocellulolytic bacterial consortium as a source of novel taxa and putative plastic-active enzymes.</title>
        <authorList>
            <person name="Diaz-Garcia L."/>
            <person name="Chuvochina M."/>
            <person name="Feuerriegel G."/>
            <person name="Bunk B."/>
            <person name="Sproer C."/>
            <person name="Streit W.R."/>
            <person name="Rodriguez L.M."/>
            <person name="Overmann J."/>
            <person name="Jimenez D.J."/>
        </authorList>
    </citation>
    <scope>NUCLEOTIDE SEQUENCE</scope>
    <source>
        <strain evidence="3">MAG 7</strain>
    </source>
</reference>
<evidence type="ECO:0000256" key="2">
    <source>
        <dbReference type="SAM" id="SignalP"/>
    </source>
</evidence>
<evidence type="ECO:0000313" key="4">
    <source>
        <dbReference type="Proteomes" id="UP001220610"/>
    </source>
</evidence>
<evidence type="ECO:0000313" key="3">
    <source>
        <dbReference type="EMBL" id="WEK36359.1"/>
    </source>
</evidence>
<keyword evidence="1" id="KW-1133">Transmembrane helix</keyword>
<feature type="transmembrane region" description="Helical" evidence="1">
    <location>
        <begin position="114"/>
        <end position="134"/>
    </location>
</feature>
<name>A0AAJ5WUG8_9BACT</name>